<reference evidence="2" key="1">
    <citation type="submission" date="2020-05" db="EMBL/GenBank/DDBJ databases">
        <title>WGS assembly of Panicum virgatum.</title>
        <authorList>
            <person name="Lovell J.T."/>
            <person name="Jenkins J."/>
            <person name="Shu S."/>
            <person name="Juenger T.E."/>
            <person name="Schmutz J."/>
        </authorList>
    </citation>
    <scope>NUCLEOTIDE SEQUENCE</scope>
    <source>
        <strain evidence="2">AP13</strain>
    </source>
</reference>
<comment type="caution">
    <text evidence="2">The sequence shown here is derived from an EMBL/GenBank/DDBJ whole genome shotgun (WGS) entry which is preliminary data.</text>
</comment>
<sequence length="51" mass="5816">MMLSRSLLFLKSLLSTPSNSLAKLPGRYQMPDFPFFPASSFNYLCPNSQDR</sequence>
<dbReference type="EMBL" id="CM029042">
    <property type="protein sequence ID" value="KAG2621962.1"/>
    <property type="molecule type" value="Genomic_DNA"/>
</dbReference>
<dbReference type="AlphaFoldDB" id="A0A8T0UBB7"/>
<gene>
    <name evidence="2" type="ORF">PVAP13_3NG297615</name>
</gene>
<keyword evidence="1" id="KW-0732">Signal</keyword>
<proteinExistence type="predicted"/>
<organism evidence="2 3">
    <name type="scientific">Panicum virgatum</name>
    <name type="common">Blackwell switchgrass</name>
    <dbReference type="NCBI Taxonomy" id="38727"/>
    <lineage>
        <taxon>Eukaryota</taxon>
        <taxon>Viridiplantae</taxon>
        <taxon>Streptophyta</taxon>
        <taxon>Embryophyta</taxon>
        <taxon>Tracheophyta</taxon>
        <taxon>Spermatophyta</taxon>
        <taxon>Magnoliopsida</taxon>
        <taxon>Liliopsida</taxon>
        <taxon>Poales</taxon>
        <taxon>Poaceae</taxon>
        <taxon>PACMAD clade</taxon>
        <taxon>Panicoideae</taxon>
        <taxon>Panicodae</taxon>
        <taxon>Paniceae</taxon>
        <taxon>Panicinae</taxon>
        <taxon>Panicum</taxon>
        <taxon>Panicum sect. Hiantes</taxon>
    </lineage>
</organism>
<protein>
    <submittedName>
        <fullName evidence="2">Uncharacterized protein</fullName>
    </submittedName>
</protein>
<evidence type="ECO:0000313" key="2">
    <source>
        <dbReference type="EMBL" id="KAG2621962.1"/>
    </source>
</evidence>
<feature type="chain" id="PRO_5035947952" evidence="1">
    <location>
        <begin position="23"/>
        <end position="51"/>
    </location>
</feature>
<accession>A0A8T0UBB7</accession>
<keyword evidence="3" id="KW-1185">Reference proteome</keyword>
<feature type="signal peptide" evidence="1">
    <location>
        <begin position="1"/>
        <end position="22"/>
    </location>
</feature>
<evidence type="ECO:0000313" key="3">
    <source>
        <dbReference type="Proteomes" id="UP000823388"/>
    </source>
</evidence>
<name>A0A8T0UBB7_PANVG</name>
<dbReference type="Proteomes" id="UP000823388">
    <property type="component" value="Chromosome 3N"/>
</dbReference>
<evidence type="ECO:0000256" key="1">
    <source>
        <dbReference type="SAM" id="SignalP"/>
    </source>
</evidence>